<proteinExistence type="predicted"/>
<dbReference type="Proteomes" id="UP001250218">
    <property type="component" value="Unassembled WGS sequence"/>
</dbReference>
<sequence length="53" mass="6182">MKYNTYLNIAIAFYAVTVVLSIILMLFNIVYPEILIFILAVLFHHFGIVYVKD</sequence>
<dbReference type="RefSeq" id="WP_311843679.1">
    <property type="nucleotide sequence ID" value="NZ_JARQDC010000013.1"/>
</dbReference>
<name>A0AAW8UDU7_9LACT</name>
<evidence type="ECO:0000313" key="3">
    <source>
        <dbReference type="Proteomes" id="UP001250218"/>
    </source>
</evidence>
<keyword evidence="1" id="KW-0472">Membrane</keyword>
<gene>
    <name evidence="2" type="ORF">P7I04_12255</name>
</gene>
<feature type="transmembrane region" description="Helical" evidence="1">
    <location>
        <begin position="34"/>
        <end position="51"/>
    </location>
</feature>
<dbReference type="AlphaFoldDB" id="A0AAW8UDU7"/>
<evidence type="ECO:0000256" key="1">
    <source>
        <dbReference type="SAM" id="Phobius"/>
    </source>
</evidence>
<comment type="caution">
    <text evidence="2">The sequence shown here is derived from an EMBL/GenBank/DDBJ whole genome shotgun (WGS) entry which is preliminary data.</text>
</comment>
<keyword evidence="1" id="KW-0812">Transmembrane</keyword>
<dbReference type="EMBL" id="JARQDL010000013">
    <property type="protein sequence ID" value="MDT2946792.1"/>
    <property type="molecule type" value="Genomic_DNA"/>
</dbReference>
<organism evidence="2 3">
    <name type="scientific">Lactococcus lactis</name>
    <dbReference type="NCBI Taxonomy" id="1358"/>
    <lineage>
        <taxon>Bacteria</taxon>
        <taxon>Bacillati</taxon>
        <taxon>Bacillota</taxon>
        <taxon>Bacilli</taxon>
        <taxon>Lactobacillales</taxon>
        <taxon>Streptococcaceae</taxon>
        <taxon>Lactococcus</taxon>
    </lineage>
</organism>
<feature type="transmembrane region" description="Helical" evidence="1">
    <location>
        <begin position="6"/>
        <end position="27"/>
    </location>
</feature>
<reference evidence="2" key="1">
    <citation type="submission" date="2023-03" db="EMBL/GenBank/DDBJ databases">
        <authorList>
            <person name="Shen W."/>
            <person name="Cai J."/>
        </authorList>
    </citation>
    <scope>NUCLEOTIDE SEQUENCE</scope>
    <source>
        <strain evidence="2">Y37</strain>
    </source>
</reference>
<keyword evidence="1" id="KW-1133">Transmembrane helix</keyword>
<protein>
    <submittedName>
        <fullName evidence="2">Uncharacterized protein</fullName>
    </submittedName>
</protein>
<evidence type="ECO:0000313" key="2">
    <source>
        <dbReference type="EMBL" id="MDT2946792.1"/>
    </source>
</evidence>
<accession>A0AAW8UDU7</accession>